<dbReference type="PANTHER" id="PTHR30460">
    <property type="entry name" value="MODERATE CONDUCTANCE MECHANOSENSITIVE CHANNEL YBIO"/>
    <property type="match status" value="1"/>
</dbReference>
<feature type="transmembrane region" description="Helical" evidence="8">
    <location>
        <begin position="110"/>
        <end position="134"/>
    </location>
</feature>
<dbReference type="SUPFAM" id="SSF50182">
    <property type="entry name" value="Sm-like ribonucleoproteins"/>
    <property type="match status" value="1"/>
</dbReference>
<keyword evidence="6 8" id="KW-0472">Membrane</keyword>
<feature type="transmembrane region" description="Helical" evidence="8">
    <location>
        <begin position="362"/>
        <end position="381"/>
    </location>
</feature>
<dbReference type="Pfam" id="PF21082">
    <property type="entry name" value="MS_channel_3rd"/>
    <property type="match status" value="1"/>
</dbReference>
<dbReference type="InterPro" id="IPR049142">
    <property type="entry name" value="MS_channel_1st"/>
</dbReference>
<proteinExistence type="inferred from homology"/>
<evidence type="ECO:0000313" key="14">
    <source>
        <dbReference type="Proteomes" id="UP001623232"/>
    </source>
</evidence>
<dbReference type="SUPFAM" id="SSF82861">
    <property type="entry name" value="Mechanosensitive channel protein MscS (YggB), transmembrane region"/>
    <property type="match status" value="1"/>
</dbReference>
<organism evidence="13 14">
    <name type="scientific">Aliisedimentitalea scapharcae</name>
    <dbReference type="NCBI Taxonomy" id="1524259"/>
    <lineage>
        <taxon>Bacteria</taxon>
        <taxon>Pseudomonadati</taxon>
        <taxon>Pseudomonadota</taxon>
        <taxon>Alphaproteobacteria</taxon>
        <taxon>Rhodobacterales</taxon>
        <taxon>Roseobacteraceae</taxon>
        <taxon>Aliisedimentitalea</taxon>
    </lineage>
</organism>
<feature type="transmembrane region" description="Helical" evidence="8">
    <location>
        <begin position="141"/>
        <end position="159"/>
    </location>
</feature>
<dbReference type="InterPro" id="IPR011014">
    <property type="entry name" value="MscS_channel_TM-2"/>
</dbReference>
<keyword evidence="4 8" id="KW-0812">Transmembrane</keyword>
<feature type="transmembrane region" description="Helical" evidence="8">
    <location>
        <begin position="534"/>
        <end position="556"/>
    </location>
</feature>
<dbReference type="InterPro" id="IPR011066">
    <property type="entry name" value="MscS_channel_C_sf"/>
</dbReference>
<dbReference type="EMBL" id="CP123584">
    <property type="protein sequence ID" value="WZK90485.1"/>
    <property type="molecule type" value="Genomic_DNA"/>
</dbReference>
<feature type="transmembrane region" description="Helical" evidence="8">
    <location>
        <begin position="259"/>
        <end position="279"/>
    </location>
</feature>
<feature type="transmembrane region" description="Helical" evidence="8">
    <location>
        <begin position="450"/>
        <end position="468"/>
    </location>
</feature>
<feature type="transmembrane region" description="Helical" evidence="8">
    <location>
        <begin position="187"/>
        <end position="209"/>
    </location>
</feature>
<evidence type="ECO:0000256" key="4">
    <source>
        <dbReference type="ARBA" id="ARBA00022692"/>
    </source>
</evidence>
<keyword evidence="3" id="KW-1003">Cell membrane</keyword>
<feature type="transmembrane region" description="Helical" evidence="8">
    <location>
        <begin position="509"/>
        <end position="527"/>
    </location>
</feature>
<evidence type="ECO:0000259" key="10">
    <source>
        <dbReference type="Pfam" id="PF00924"/>
    </source>
</evidence>
<evidence type="ECO:0000259" key="11">
    <source>
        <dbReference type="Pfam" id="PF21082"/>
    </source>
</evidence>
<feature type="domain" description="Mechanosensitive ion channel transmembrane helices 2/3" evidence="12">
    <location>
        <begin position="517"/>
        <end position="553"/>
    </location>
</feature>
<dbReference type="InterPro" id="IPR023408">
    <property type="entry name" value="MscS_beta-dom_sf"/>
</dbReference>
<gene>
    <name evidence="13" type="ORF">QEZ52_08050</name>
</gene>
<accession>A0ABZ2XWK6</accession>
<keyword evidence="14" id="KW-1185">Reference proteome</keyword>
<evidence type="ECO:0000313" key="13">
    <source>
        <dbReference type="EMBL" id="WZK90485.1"/>
    </source>
</evidence>
<dbReference type="Pfam" id="PF21088">
    <property type="entry name" value="MS_channel_1st"/>
    <property type="match status" value="1"/>
</dbReference>
<dbReference type="InterPro" id="IPR006685">
    <property type="entry name" value="MscS_channel_2nd"/>
</dbReference>
<dbReference type="InterPro" id="IPR010920">
    <property type="entry name" value="LSM_dom_sf"/>
</dbReference>
<evidence type="ECO:0000256" key="6">
    <source>
        <dbReference type="ARBA" id="ARBA00023136"/>
    </source>
</evidence>
<feature type="transmembrane region" description="Helical" evidence="8">
    <location>
        <begin position="329"/>
        <end position="350"/>
    </location>
</feature>
<keyword evidence="9" id="KW-0732">Signal</keyword>
<keyword evidence="5 8" id="KW-1133">Transmembrane helix</keyword>
<feature type="region of interest" description="Disordered" evidence="7">
    <location>
        <begin position="723"/>
        <end position="762"/>
    </location>
</feature>
<feature type="signal peptide" evidence="9">
    <location>
        <begin position="1"/>
        <end position="38"/>
    </location>
</feature>
<name>A0ABZ2XWK6_9RHOB</name>
<dbReference type="RefSeq" id="WP_406649255.1">
    <property type="nucleotide sequence ID" value="NZ_CP123584.1"/>
</dbReference>
<feature type="compositionally biased region" description="Low complexity" evidence="7">
    <location>
        <begin position="740"/>
        <end position="749"/>
    </location>
</feature>
<evidence type="ECO:0000256" key="2">
    <source>
        <dbReference type="ARBA" id="ARBA00008017"/>
    </source>
</evidence>
<evidence type="ECO:0000256" key="8">
    <source>
        <dbReference type="SAM" id="Phobius"/>
    </source>
</evidence>
<dbReference type="PANTHER" id="PTHR30460:SF0">
    <property type="entry name" value="MODERATE CONDUCTANCE MECHANOSENSITIVE CHANNEL YBIO"/>
    <property type="match status" value="1"/>
</dbReference>
<feature type="transmembrane region" description="Helical" evidence="8">
    <location>
        <begin position="417"/>
        <end position="438"/>
    </location>
</feature>
<feature type="chain" id="PRO_5045624669" evidence="9">
    <location>
        <begin position="39"/>
        <end position="762"/>
    </location>
</feature>
<dbReference type="Gene3D" id="3.30.70.100">
    <property type="match status" value="1"/>
</dbReference>
<dbReference type="Proteomes" id="UP001623232">
    <property type="component" value="Chromosome"/>
</dbReference>
<sequence length="762" mass="81871">MPRGFKPEITLARDTLMSLMCVAVTAIMVFLMAPVANAQAVDTTQLQQTVDDLSSTLNQDQVNALSQFLTAMSQETSAVPVADGEQPTLIGALKTAAVNFVSYVKASFGILPSFIATLLAAFGGFIATMGIGGLSLFALKLAAAVAVGFGASMLASFVVSKLRRNLNVHDEIGDELGDQVRTLTLRFFMDGAGLIAFAIASLAVARLIFTMPNDATLAASMISLLLLTPLIARAIFRFLLAPHRPDLRTVTTDDWTAQFISRSFVGIAFVGGAAFFVNGQMMDASLEWKNGLRFYAGFAIHAWIIYVTWRARAGLTSILLGNDDNQTTGLARMAAWWPKVTMILVSLNWLTMQILIANDVRSITPVASVSGLVLVVAAPFLDTVLRGFVNHFVPKPDSTSQVAIEASQKIRFSYVRIGRVLLITSLVLMIGKLWGLGVGNLQEGSMGQKVALNGIEALLVVAVGYIIWEILNLWVNNRLAEETGGAEQTSEDAEAGGAGKSRLVSVLPLIHMAAQATIITITALLTISQFGIDIAPLLAGAGVLGLAIGFGAQTLVKDVVSGVFFLLDDAFRLGEFVDVGGTLGAIESISVRSLRLRDATGPVHIVPYGEIAKLTNHSRDYVIMKLKFTVPFDTDLEKVRKLFKKIGQELMADPAHAENMLAPFKSQGVADVNDVGIVLRGKFTAKPGTQFMMRKDIYNKVQKAFEENGIEFARKEVRVNMPEGHDQHPLTEEQKKTLSAAVAEAAEPADQGAGSAAPKDDR</sequence>
<feature type="domain" description="Mechanosensitive ion channel MscS C-terminal" evidence="11">
    <location>
        <begin position="625"/>
        <end position="712"/>
    </location>
</feature>
<dbReference type="SUPFAM" id="SSF82689">
    <property type="entry name" value="Mechanosensitive channel protein MscS (YggB), C-terminal domain"/>
    <property type="match status" value="1"/>
</dbReference>
<dbReference type="Gene3D" id="1.10.287.1260">
    <property type="match status" value="1"/>
</dbReference>
<protein>
    <submittedName>
        <fullName evidence="13">Mechanosensitive ion channel</fullName>
    </submittedName>
</protein>
<comment type="subcellular location">
    <subcellularLocation>
        <location evidence="1">Cell membrane</location>
        <topology evidence="1">Multi-pass membrane protein</topology>
    </subcellularLocation>
</comment>
<dbReference type="Pfam" id="PF00924">
    <property type="entry name" value="MS_channel_2nd"/>
    <property type="match status" value="1"/>
</dbReference>
<dbReference type="InterPro" id="IPR045276">
    <property type="entry name" value="YbiO_bact"/>
</dbReference>
<feature type="compositionally biased region" description="Basic and acidic residues" evidence="7">
    <location>
        <begin position="723"/>
        <end position="736"/>
    </location>
</feature>
<evidence type="ECO:0000259" key="12">
    <source>
        <dbReference type="Pfam" id="PF21088"/>
    </source>
</evidence>
<evidence type="ECO:0000256" key="7">
    <source>
        <dbReference type="SAM" id="MobiDB-lite"/>
    </source>
</evidence>
<evidence type="ECO:0000256" key="9">
    <source>
        <dbReference type="SAM" id="SignalP"/>
    </source>
</evidence>
<evidence type="ECO:0000256" key="3">
    <source>
        <dbReference type="ARBA" id="ARBA00022475"/>
    </source>
</evidence>
<reference evidence="13 14" key="1">
    <citation type="submission" date="2023-04" db="EMBL/GenBank/DDBJ databases">
        <title>Complete genome sequence of Alisedimentitalea scapharcae.</title>
        <authorList>
            <person name="Rong J.-C."/>
            <person name="Yi M.-L."/>
            <person name="Zhao Q."/>
        </authorList>
    </citation>
    <scope>NUCLEOTIDE SEQUENCE [LARGE SCALE GENOMIC DNA]</scope>
    <source>
        <strain evidence="13 14">KCTC 42119</strain>
    </source>
</reference>
<feature type="transmembrane region" description="Helical" evidence="8">
    <location>
        <begin position="291"/>
        <end position="309"/>
    </location>
</feature>
<dbReference type="InterPro" id="IPR049278">
    <property type="entry name" value="MS_channel_C"/>
</dbReference>
<feature type="transmembrane region" description="Helical" evidence="8">
    <location>
        <begin position="216"/>
        <end position="239"/>
    </location>
</feature>
<comment type="similarity">
    <text evidence="2">Belongs to the MscS (TC 1.A.23) family.</text>
</comment>
<evidence type="ECO:0000256" key="5">
    <source>
        <dbReference type="ARBA" id="ARBA00022989"/>
    </source>
</evidence>
<dbReference type="Gene3D" id="2.30.30.60">
    <property type="match status" value="1"/>
</dbReference>
<feature type="domain" description="Mechanosensitive ion channel MscS" evidence="10">
    <location>
        <begin position="554"/>
        <end position="619"/>
    </location>
</feature>
<evidence type="ECO:0000256" key="1">
    <source>
        <dbReference type="ARBA" id="ARBA00004651"/>
    </source>
</evidence>